<gene>
    <name evidence="2" type="ORF">D6200_04190</name>
</gene>
<keyword evidence="3" id="KW-1185">Reference proteome</keyword>
<proteinExistence type="predicted"/>
<dbReference type="EMBL" id="CP032544">
    <property type="protein sequence ID" value="AZJ31808.1"/>
    <property type="molecule type" value="Genomic_DNA"/>
</dbReference>
<feature type="coiled-coil region" evidence="1">
    <location>
        <begin position="52"/>
        <end position="101"/>
    </location>
</feature>
<sequence length="304" mass="34730">MNVIQNFKQDIKSSLFFSSSGSELKSQLLLLQNRLDSYVSSYFDDKTNPISKEKLRELKKRVKEKIDTLNTQLEKARGAAKKDLIARIKELKEALKEIKVIQNSETEYNFKISNKPKFTYENTSNKGTVFYNGTLGSLLNELKHAFQFETGKIDFIKVNGVPENLPGVLYDLGDELETYKRQYAYDGILKLRIVMTETEMLNQIKTGKIKKGLGLGGLEIKQMKKITASVIVKIEDTLGSGSLYNTISKKSLDIHSTLGEIKKGNKHRSNFIQGLGIDKQDKRKPYIDFIKVFIETNPFIYVKY</sequence>
<evidence type="ECO:0000313" key="3">
    <source>
        <dbReference type="Proteomes" id="UP000269693"/>
    </source>
</evidence>
<evidence type="ECO:0000313" key="2">
    <source>
        <dbReference type="EMBL" id="AZJ31808.1"/>
    </source>
</evidence>
<keyword evidence="1" id="KW-0175">Coiled coil</keyword>
<accession>A0ABN5T3Y3</accession>
<dbReference type="RefSeq" id="WP_047790851.1">
    <property type="nucleotide sequence ID" value="NZ_CP032544.1"/>
</dbReference>
<protein>
    <submittedName>
        <fullName evidence="2">Uncharacterized protein</fullName>
    </submittedName>
</protein>
<name>A0ABN5T3Y3_9FLAO</name>
<dbReference type="Proteomes" id="UP000269693">
    <property type="component" value="Chromosome"/>
</dbReference>
<reference evidence="2 3" key="1">
    <citation type="submission" date="2018-09" db="EMBL/GenBank/DDBJ databases">
        <title>Insights into the microbiota of Asian seabass (Lates calcarifer) with tenacibaculosis symptoms and description of sp. nov. Tenacibaculum singaporense.</title>
        <authorList>
            <person name="Miyake S."/>
            <person name="Soh M."/>
            <person name="Azman M.N."/>
            <person name="Ngoh S.Y."/>
            <person name="Orban L."/>
            <person name="Seedorf H."/>
        </authorList>
    </citation>
    <scope>NUCLEOTIDE SEQUENCE [LARGE SCALE GENOMIC DNA]</scope>
    <source>
        <strain evidence="2 3">DSM 13764</strain>
    </source>
</reference>
<evidence type="ECO:0000256" key="1">
    <source>
        <dbReference type="SAM" id="Coils"/>
    </source>
</evidence>
<organism evidence="2 3">
    <name type="scientific">Tenacibaculum mesophilum</name>
    <dbReference type="NCBI Taxonomy" id="104268"/>
    <lineage>
        <taxon>Bacteria</taxon>
        <taxon>Pseudomonadati</taxon>
        <taxon>Bacteroidota</taxon>
        <taxon>Flavobacteriia</taxon>
        <taxon>Flavobacteriales</taxon>
        <taxon>Flavobacteriaceae</taxon>
        <taxon>Tenacibaculum</taxon>
    </lineage>
</organism>